<dbReference type="PANTHER" id="PTHR43686">
    <property type="entry name" value="SULFURTRANSFERASE-RELATED"/>
    <property type="match status" value="1"/>
</dbReference>
<dbReference type="PANTHER" id="PTHR43686:SF1">
    <property type="entry name" value="AMINOTRAN_5 DOMAIN-CONTAINING PROTEIN"/>
    <property type="match status" value="1"/>
</dbReference>
<sequence length="296" mass="34680">MSRILTPQQKIERSIVTDFRRDIWNKFVMGYERYDMIKPGDKIAVCISGGKDSMLLAKCMQHLQKYQGMDIGLEFIVMNPGYSDANRQRIIDNAALMGIPIKMFETKVFDIAYNTKRNPCYLCARMRRGWLYKFAQDLGCNKIALGHHFDDVIETILMSMVYGGQIQTMMPKLHSRNYAGMELIRPLYMVKEADIIRWVEQNDLHFIRCACRFTESYEGLEKKGEVSKRQEMKELIAKFRATNPNIENNIFKSVYNVNLRTVIQYEYKGKKYNFMDTYDDYDPSVQADDDDDEGIE</sequence>
<dbReference type="EMBL" id="JAQMLS010000002">
    <property type="protein sequence ID" value="MDB8741386.1"/>
    <property type="molecule type" value="Genomic_DNA"/>
</dbReference>
<protein>
    <submittedName>
        <fullName evidence="4">tRNA 2-thiocytidine biosynthesis protein TtcA</fullName>
    </submittedName>
</protein>
<evidence type="ECO:0000313" key="6">
    <source>
        <dbReference type="Proteomes" id="UP001211421"/>
    </source>
</evidence>
<dbReference type="InterPro" id="IPR011063">
    <property type="entry name" value="TilS/TtcA_N"/>
</dbReference>
<dbReference type="InterPro" id="IPR035107">
    <property type="entry name" value="tRNA_thiolation_TtcA_Ctu1"/>
</dbReference>
<dbReference type="GO" id="GO:0016740">
    <property type="term" value="F:transferase activity"/>
    <property type="evidence" value="ECO:0007669"/>
    <property type="project" value="UniProtKB-KW"/>
</dbReference>
<dbReference type="PIRSF" id="PIRSF004976">
    <property type="entry name" value="ATPase_YdaO"/>
    <property type="match status" value="1"/>
</dbReference>
<evidence type="ECO:0000259" key="2">
    <source>
        <dbReference type="Pfam" id="PF01171"/>
    </source>
</evidence>
<accession>A0AAP3QJI1</accession>
<evidence type="ECO:0000313" key="3">
    <source>
        <dbReference type="EMBL" id="CCO06361.1"/>
    </source>
</evidence>
<feature type="domain" description="tRNA(Ile)-lysidine/2-thiocytidine synthase N-terminal" evidence="2">
    <location>
        <begin position="42"/>
        <end position="208"/>
    </location>
</feature>
<dbReference type="Gene3D" id="3.40.50.620">
    <property type="entry name" value="HUPs"/>
    <property type="match status" value="1"/>
</dbReference>
<evidence type="ECO:0000313" key="5">
    <source>
        <dbReference type="Proteomes" id="UP000027600"/>
    </source>
</evidence>
<name>A0AAP3QJI1_9FIRM</name>
<dbReference type="KEGG" id="rus:RBI_II00608"/>
<evidence type="ECO:0000313" key="4">
    <source>
        <dbReference type="EMBL" id="MDB8741386.1"/>
    </source>
</evidence>
<dbReference type="CDD" id="cd24138">
    <property type="entry name" value="TtcA-like"/>
    <property type="match status" value="1"/>
</dbReference>
<gene>
    <name evidence="3" type="primary">ttcA</name>
    <name evidence="4" type="ORF">PNV70_04795</name>
    <name evidence="3" type="ORF">RBI_II00608</name>
</gene>
<organism evidence="4 6">
    <name type="scientific">Ruminococcus bicirculans</name>
    <name type="common">ex Wegman et al. 2014</name>
    <dbReference type="NCBI Taxonomy" id="1160721"/>
    <lineage>
        <taxon>Bacteria</taxon>
        <taxon>Bacillati</taxon>
        <taxon>Bacillota</taxon>
        <taxon>Clostridia</taxon>
        <taxon>Eubacteriales</taxon>
        <taxon>Oscillospiraceae</taxon>
        <taxon>Ruminococcus</taxon>
    </lineage>
</organism>
<dbReference type="AlphaFoldDB" id="A0AAP3QJI1"/>
<dbReference type="RefSeq" id="WP_041337587.1">
    <property type="nucleotide sequence ID" value="NZ_DBEXKX010000129.1"/>
</dbReference>
<keyword evidence="5" id="KW-1185">Reference proteome</keyword>
<dbReference type="SUPFAM" id="SSF52402">
    <property type="entry name" value="Adenine nucleotide alpha hydrolases-like"/>
    <property type="match status" value="1"/>
</dbReference>
<evidence type="ECO:0000256" key="1">
    <source>
        <dbReference type="ARBA" id="ARBA00022679"/>
    </source>
</evidence>
<reference evidence="3 5" key="1">
    <citation type="journal article" date="2014" name="Int. J. Syst. Evol. Microbiol.">
        <title>Complete genome of a new Firmicutes species belonging to the dominant human colonic microbiota ('Ruminococcus bicirculans') reveals two chromosomes and a selective capacity to utilize plant glucans.</title>
        <authorList>
            <consortium name="NISC Comparative Sequencing Program"/>
            <person name="Wegmann U."/>
            <person name="Louis P."/>
            <person name="Goesmann A."/>
            <person name="Henrissat B."/>
            <person name="Duncan S.H."/>
            <person name="Flint H.J."/>
        </authorList>
    </citation>
    <scope>NUCLEOTIDE SEQUENCE [LARGE SCALE GENOMIC DNA]</scope>
    <source>
        <strain evidence="3 5">80/3</strain>
    </source>
</reference>
<reference evidence="4" key="2">
    <citation type="submission" date="2023-01" db="EMBL/GenBank/DDBJ databases">
        <title>Human gut microbiome strain richness.</title>
        <authorList>
            <person name="Chen-Liaw A."/>
        </authorList>
    </citation>
    <scope>NUCLEOTIDE SEQUENCE</scope>
    <source>
        <strain evidence="4">D59st1_B8_D59t2_181005</strain>
    </source>
</reference>
<dbReference type="Proteomes" id="UP000027600">
    <property type="component" value="Chromosome II"/>
</dbReference>
<dbReference type="InterPro" id="IPR014729">
    <property type="entry name" value="Rossmann-like_a/b/a_fold"/>
</dbReference>
<keyword evidence="1" id="KW-0808">Transferase</keyword>
<dbReference type="Proteomes" id="UP001211421">
    <property type="component" value="Unassembled WGS sequence"/>
</dbReference>
<dbReference type="EMBL" id="HF545617">
    <property type="protein sequence ID" value="CCO06361.1"/>
    <property type="molecule type" value="Genomic_DNA"/>
</dbReference>
<proteinExistence type="predicted"/>
<dbReference type="Pfam" id="PF01171">
    <property type="entry name" value="ATP_bind_3"/>
    <property type="match status" value="1"/>
</dbReference>
<dbReference type="GO" id="GO:0008033">
    <property type="term" value="P:tRNA processing"/>
    <property type="evidence" value="ECO:0007669"/>
    <property type="project" value="InterPro"/>
</dbReference>